<dbReference type="PROSITE" id="PS50405">
    <property type="entry name" value="GST_CTER"/>
    <property type="match status" value="1"/>
</dbReference>
<dbReference type="EMBL" id="CP001854">
    <property type="protein sequence ID" value="ADB53810.1"/>
    <property type="molecule type" value="Genomic_DNA"/>
</dbReference>
<dbReference type="SFLD" id="SFLDG01206">
    <property type="entry name" value="Xi.1"/>
    <property type="match status" value="1"/>
</dbReference>
<gene>
    <name evidence="5" type="ordered locus">Cwoe_5405</name>
</gene>
<organism evidence="5 6">
    <name type="scientific">Conexibacter woesei (strain DSM 14684 / CCUG 47730 / CIP 108061 / JCM 11494 / NBRC 100937 / ID131577)</name>
    <dbReference type="NCBI Taxonomy" id="469383"/>
    <lineage>
        <taxon>Bacteria</taxon>
        <taxon>Bacillati</taxon>
        <taxon>Actinomycetota</taxon>
        <taxon>Thermoleophilia</taxon>
        <taxon>Solirubrobacterales</taxon>
        <taxon>Conexibacteraceae</taxon>
        <taxon>Conexibacter</taxon>
    </lineage>
</organism>
<dbReference type="PANTHER" id="PTHR32419:SF6">
    <property type="entry name" value="GLUTATHIONE S-TRANSFERASE OMEGA-LIKE 1-RELATED"/>
    <property type="match status" value="1"/>
</dbReference>
<evidence type="ECO:0000256" key="3">
    <source>
        <dbReference type="PIRSR" id="PIRSR015753-3"/>
    </source>
</evidence>
<feature type="site" description="Lowers pKa of active site Cys" evidence="3">
    <location>
        <position position="283"/>
    </location>
</feature>
<reference evidence="5 6" key="1">
    <citation type="journal article" date="2010" name="Stand. Genomic Sci.">
        <title>Complete genome sequence of Conexibacter woesei type strain (ID131577).</title>
        <authorList>
            <person name="Pukall R."/>
            <person name="Lapidus A."/>
            <person name="Glavina Del Rio T."/>
            <person name="Copeland A."/>
            <person name="Tice H."/>
            <person name="Cheng J.-F."/>
            <person name="Lucas S."/>
            <person name="Chen F."/>
            <person name="Nolan M."/>
            <person name="Bruce D."/>
            <person name="Goodwin L."/>
            <person name="Pitluck S."/>
            <person name="Mavromatis K."/>
            <person name="Ivanova N."/>
            <person name="Ovchinnikova G."/>
            <person name="Pati A."/>
            <person name="Chen A."/>
            <person name="Palaniappan K."/>
            <person name="Land M."/>
            <person name="Hauser L."/>
            <person name="Chang Y.-J."/>
            <person name="Jeffries C.D."/>
            <person name="Chain P."/>
            <person name="Meincke L."/>
            <person name="Sims D."/>
            <person name="Brettin T."/>
            <person name="Detter J.C."/>
            <person name="Rohde M."/>
            <person name="Goeker M."/>
            <person name="Bristow J."/>
            <person name="Eisen J.A."/>
            <person name="Markowitz V."/>
            <person name="Kyrpides N.C."/>
            <person name="Klenk H.-P."/>
            <person name="Hugenholtz P."/>
        </authorList>
    </citation>
    <scope>NUCLEOTIDE SEQUENCE [LARGE SCALE GENOMIC DNA]</scope>
    <source>
        <strain evidence="6">DSM 14684 / CIP 108061 / JCM 11494 / NBRC 100937 / ID131577</strain>
    </source>
</reference>
<feature type="binding site" evidence="2">
    <location>
        <position position="87"/>
    </location>
    <ligand>
        <name>glutathione</name>
        <dbReference type="ChEBI" id="CHEBI:57925"/>
    </ligand>
</feature>
<feature type="site" description="Lowers pKa of active site Cys" evidence="3">
    <location>
        <position position="240"/>
    </location>
</feature>
<feature type="domain" description="GST C-terminal" evidence="4">
    <location>
        <begin position="159"/>
        <end position="283"/>
    </location>
</feature>
<dbReference type="Gene3D" id="3.40.30.10">
    <property type="entry name" value="Glutaredoxin"/>
    <property type="match status" value="1"/>
</dbReference>
<dbReference type="InterPro" id="IPR047047">
    <property type="entry name" value="GST_Omega-like_C"/>
</dbReference>
<feature type="active site" description="Proton donor/acceptor" evidence="1">
    <location>
        <position position="182"/>
    </location>
</feature>
<dbReference type="EC" id="2.5.1.18" evidence="5"/>
<proteinExistence type="predicted"/>
<dbReference type="SUPFAM" id="SSF47616">
    <property type="entry name" value="GST C-terminal domain-like"/>
    <property type="match status" value="1"/>
</dbReference>
<accession>D3EZH2</accession>
<dbReference type="KEGG" id="cwo:Cwoe_5405"/>
<dbReference type="InterPro" id="IPR036282">
    <property type="entry name" value="Glutathione-S-Trfase_C_sf"/>
</dbReference>
<dbReference type="OrthoDB" id="9769158at2"/>
<dbReference type="AlphaFoldDB" id="D3EZH2"/>
<dbReference type="CDD" id="cd03190">
    <property type="entry name" value="GST_C_Omega_like"/>
    <property type="match status" value="1"/>
</dbReference>
<dbReference type="SFLD" id="SFLDS00019">
    <property type="entry name" value="Glutathione_Transferase_(cytos"/>
    <property type="match status" value="1"/>
</dbReference>
<feature type="binding site" evidence="2">
    <location>
        <begin position="117"/>
        <end position="120"/>
    </location>
    <ligand>
        <name>glutathione</name>
        <dbReference type="ChEBI" id="CHEBI:57925"/>
    </ligand>
</feature>
<dbReference type="Pfam" id="PF13409">
    <property type="entry name" value="GST_N_2"/>
    <property type="match status" value="1"/>
</dbReference>
<dbReference type="InterPro" id="IPR010987">
    <property type="entry name" value="Glutathione-S-Trfase_C-like"/>
</dbReference>
<dbReference type="InterPro" id="IPR016639">
    <property type="entry name" value="GST_Omega/GSH"/>
</dbReference>
<dbReference type="eggNOG" id="COG0435">
    <property type="taxonomic scope" value="Bacteria"/>
</dbReference>
<dbReference type="PANTHER" id="PTHR32419">
    <property type="entry name" value="GLUTATHIONYL-HYDROQUINONE REDUCTASE"/>
    <property type="match status" value="1"/>
</dbReference>
<evidence type="ECO:0000313" key="5">
    <source>
        <dbReference type="EMBL" id="ADB53810.1"/>
    </source>
</evidence>
<name>D3EZH2_CONWI</name>
<dbReference type="InterPro" id="IPR040079">
    <property type="entry name" value="Glutathione_S-Trfase"/>
</dbReference>
<dbReference type="SFLD" id="SFLDG01148">
    <property type="entry name" value="Xi_(cytGST)"/>
    <property type="match status" value="1"/>
</dbReference>
<dbReference type="InterPro" id="IPR036249">
    <property type="entry name" value="Thioredoxin-like_sf"/>
</dbReference>
<dbReference type="Proteomes" id="UP000008229">
    <property type="component" value="Chromosome"/>
</dbReference>
<dbReference type="GO" id="GO:0005737">
    <property type="term" value="C:cytoplasm"/>
    <property type="evidence" value="ECO:0007669"/>
    <property type="project" value="TreeGrafter"/>
</dbReference>
<feature type="binding site" evidence="2">
    <location>
        <begin position="135"/>
        <end position="136"/>
    </location>
    <ligand>
        <name>glutathione</name>
        <dbReference type="ChEBI" id="CHEBI:57925"/>
    </ligand>
</feature>
<evidence type="ECO:0000313" key="6">
    <source>
        <dbReference type="Proteomes" id="UP000008229"/>
    </source>
</evidence>
<dbReference type="HOGENOM" id="CLU_037263_1_0_11"/>
<evidence type="ECO:0000259" key="4">
    <source>
        <dbReference type="PROSITE" id="PS50405"/>
    </source>
</evidence>
<dbReference type="GO" id="GO:0004364">
    <property type="term" value="F:glutathione transferase activity"/>
    <property type="evidence" value="ECO:0007669"/>
    <property type="project" value="UniProtKB-EC"/>
</dbReference>
<feature type="active site" description="Nucleophile" evidence="1">
    <location>
        <position position="54"/>
    </location>
</feature>
<protein>
    <submittedName>
        <fullName evidence="5">Glutathione transferase</fullName>
        <ecNumber evidence="5">2.5.1.18</ecNumber>
    </submittedName>
</protein>
<dbReference type="RefSeq" id="WP_012936861.1">
    <property type="nucleotide sequence ID" value="NC_013739.1"/>
</dbReference>
<keyword evidence="6" id="KW-1185">Reference proteome</keyword>
<dbReference type="STRING" id="469383.Cwoe_5405"/>
<dbReference type="SUPFAM" id="SSF52833">
    <property type="entry name" value="Thioredoxin-like"/>
    <property type="match status" value="1"/>
</dbReference>
<dbReference type="Pfam" id="PF13410">
    <property type="entry name" value="GST_C_2"/>
    <property type="match status" value="1"/>
</dbReference>
<keyword evidence="5" id="KW-0808">Transferase</keyword>
<dbReference type="Gene3D" id="1.20.1050.10">
    <property type="match status" value="1"/>
</dbReference>
<evidence type="ECO:0000256" key="2">
    <source>
        <dbReference type="PIRSR" id="PIRSR015753-2"/>
    </source>
</evidence>
<reference evidence="6" key="2">
    <citation type="submission" date="2010-01" db="EMBL/GenBank/DDBJ databases">
        <title>The complete genome of Conexibacter woesei DSM 14684.</title>
        <authorList>
            <consortium name="US DOE Joint Genome Institute (JGI-PGF)"/>
            <person name="Lucas S."/>
            <person name="Copeland A."/>
            <person name="Lapidus A."/>
            <person name="Glavina del Rio T."/>
            <person name="Dalin E."/>
            <person name="Tice H."/>
            <person name="Bruce D."/>
            <person name="Goodwin L."/>
            <person name="Pitluck S."/>
            <person name="Kyrpides N."/>
            <person name="Mavromatis K."/>
            <person name="Ivanova N."/>
            <person name="Mikhailova N."/>
            <person name="Chertkov O."/>
            <person name="Brettin T."/>
            <person name="Detter J.C."/>
            <person name="Han C."/>
            <person name="Larimer F."/>
            <person name="Land M."/>
            <person name="Hauser L."/>
            <person name="Markowitz V."/>
            <person name="Cheng J.-F."/>
            <person name="Hugenholtz P."/>
            <person name="Woyke T."/>
            <person name="Wu D."/>
            <person name="Pukall R."/>
            <person name="Steenblock K."/>
            <person name="Schneider S."/>
            <person name="Klenk H.-P."/>
            <person name="Eisen J.A."/>
        </authorList>
    </citation>
    <scope>NUCLEOTIDE SEQUENCE [LARGE SCALE GENOMIC DNA]</scope>
    <source>
        <strain evidence="6">DSM 14684 / CIP 108061 / JCM 11494 / NBRC 100937 / ID131577</strain>
    </source>
</reference>
<sequence length="314" mass="36361">MTASPSAAQFPRESDSSGAFVRQQSRFREWVTADGSSGYPAAPGRYHLYVSLACPWASRTLIWRQLKGLRDVIGVTVVDPVRDEEGWRFTEEEPDPVNGFRYLSEAYTRSDPEFDGRVTVPVLWDKETGRIVNNESAEIVRMLNSAWDEWGDKTVDLYPEALRDEIDAINERVYETVNNGVYRAGFATTQRAYERAFDALFATLDWLDERLSTRRFLLGEQITEADWRLFVTLVRFDAVYVGHFKCNLRRIDDYAHLSGYLRNLYQQPGIAATVDFDHIKRHYYMTHPQLNPTRIVPKGPELDLDRPHGRDRIR</sequence>
<evidence type="ECO:0000256" key="1">
    <source>
        <dbReference type="PIRSR" id="PIRSR015753-1"/>
    </source>
</evidence>
<dbReference type="InterPro" id="IPR004045">
    <property type="entry name" value="Glutathione_S-Trfase_N"/>
</dbReference>
<dbReference type="PIRSF" id="PIRSF015753">
    <property type="entry name" value="GST"/>
    <property type="match status" value="1"/>
</dbReference>